<dbReference type="InterPro" id="IPR044053">
    <property type="entry name" value="AsaB-like"/>
</dbReference>
<protein>
    <submittedName>
        <fullName evidence="2">Uncharacterized protein</fullName>
    </submittedName>
</protein>
<gene>
    <name evidence="2" type="ORF">MELLADRAFT_62621</name>
</gene>
<dbReference type="GO" id="GO:0016491">
    <property type="term" value="F:oxidoreductase activity"/>
    <property type="evidence" value="ECO:0007669"/>
    <property type="project" value="InterPro"/>
</dbReference>
<comment type="similarity">
    <text evidence="1">Belongs to the asaB hydroxylase/desaturase family.</text>
</comment>
<evidence type="ECO:0000313" key="3">
    <source>
        <dbReference type="Proteomes" id="UP000001072"/>
    </source>
</evidence>
<dbReference type="EMBL" id="GL883104">
    <property type="protein sequence ID" value="EGG07325.1"/>
    <property type="molecule type" value="Genomic_DNA"/>
</dbReference>
<dbReference type="Proteomes" id="UP000001072">
    <property type="component" value="Unassembled WGS sequence"/>
</dbReference>
<evidence type="ECO:0000313" key="2">
    <source>
        <dbReference type="EMBL" id="EGG07325.1"/>
    </source>
</evidence>
<dbReference type="InParanoid" id="F4RJK7"/>
<proteinExistence type="inferred from homology"/>
<dbReference type="RefSeq" id="XP_007409232.1">
    <property type="nucleotide sequence ID" value="XM_007409170.1"/>
</dbReference>
<dbReference type="AlphaFoldDB" id="F4RJK7"/>
<dbReference type="HOGENOM" id="CLU_042688_2_2_1"/>
<dbReference type="PANTHER" id="PTHR34598:SF3">
    <property type="entry name" value="OXIDOREDUCTASE AN1597"/>
    <property type="match status" value="1"/>
</dbReference>
<dbReference type="GeneID" id="18929940"/>
<sequence>MCLILLGHFDQDLYLPLGVQIPLQDLRKLQKEPDLKTQGFTYVLREFPSDALHLDAFSDGYTKLLERDAIALVKELKKKANLLARLRTNSHLAFCVSRGHRGKDPTTASEKPTRGIHSDMSSIGAKFIKENFITTRLKALNDAKANEFLEEMRQGNHVVILNVWRPIQQVERDPLAICDWTTVSDEDHLDFGHHPMEADNAIQAWSYNKKQSWYYLPQQQPNEVFVFVQHDSAAPDGHGMNVPHASPVLLGTPEDTDHRLSYDFRIAAIVGPEFELVHNSKSKNKRKRESKVRSFFEITKSIFRNPMRRKNPDII</sequence>
<name>F4RJK7_MELLP</name>
<dbReference type="VEuPathDB" id="FungiDB:MELLADRAFT_62621"/>
<keyword evidence="3" id="KW-1185">Reference proteome</keyword>
<dbReference type="PANTHER" id="PTHR34598">
    <property type="entry name" value="BLL6449 PROTEIN"/>
    <property type="match status" value="1"/>
</dbReference>
<organism evidence="3">
    <name type="scientific">Melampsora larici-populina (strain 98AG31 / pathotype 3-4-7)</name>
    <name type="common">Poplar leaf rust fungus</name>
    <dbReference type="NCBI Taxonomy" id="747676"/>
    <lineage>
        <taxon>Eukaryota</taxon>
        <taxon>Fungi</taxon>
        <taxon>Dikarya</taxon>
        <taxon>Basidiomycota</taxon>
        <taxon>Pucciniomycotina</taxon>
        <taxon>Pucciniomycetes</taxon>
        <taxon>Pucciniales</taxon>
        <taxon>Melampsoraceae</taxon>
        <taxon>Melampsora</taxon>
    </lineage>
</organism>
<accession>F4RJK7</accession>
<dbReference type="KEGG" id="mlr:MELLADRAFT_62621"/>
<dbReference type="OrthoDB" id="412788at2759"/>
<dbReference type="NCBIfam" id="NF041278">
    <property type="entry name" value="CmcJ_NvfI_EfuI"/>
    <property type="match status" value="1"/>
</dbReference>
<evidence type="ECO:0000256" key="1">
    <source>
        <dbReference type="ARBA" id="ARBA00023604"/>
    </source>
</evidence>
<reference evidence="3" key="1">
    <citation type="journal article" date="2011" name="Proc. Natl. Acad. Sci. U.S.A.">
        <title>Obligate biotrophy features unraveled by the genomic analysis of rust fungi.</title>
        <authorList>
            <person name="Duplessis S."/>
            <person name="Cuomo C.A."/>
            <person name="Lin Y.-C."/>
            <person name="Aerts A."/>
            <person name="Tisserant E."/>
            <person name="Veneault-Fourrey C."/>
            <person name="Joly D.L."/>
            <person name="Hacquard S."/>
            <person name="Amselem J."/>
            <person name="Cantarel B.L."/>
            <person name="Chiu R."/>
            <person name="Coutinho P.M."/>
            <person name="Feau N."/>
            <person name="Field M."/>
            <person name="Frey P."/>
            <person name="Gelhaye E."/>
            <person name="Goldberg J."/>
            <person name="Grabherr M.G."/>
            <person name="Kodira C.D."/>
            <person name="Kohler A."/>
            <person name="Kuees U."/>
            <person name="Lindquist E.A."/>
            <person name="Lucas S.M."/>
            <person name="Mago R."/>
            <person name="Mauceli E."/>
            <person name="Morin E."/>
            <person name="Murat C."/>
            <person name="Pangilinan J.L."/>
            <person name="Park R."/>
            <person name="Pearson M."/>
            <person name="Quesneville H."/>
            <person name="Rouhier N."/>
            <person name="Sakthikumar S."/>
            <person name="Salamov A.A."/>
            <person name="Schmutz J."/>
            <person name="Selles B."/>
            <person name="Shapiro H."/>
            <person name="Tanguay P."/>
            <person name="Tuskan G.A."/>
            <person name="Henrissat B."/>
            <person name="Van de Peer Y."/>
            <person name="Rouze P."/>
            <person name="Ellis J.G."/>
            <person name="Dodds P.N."/>
            <person name="Schein J.E."/>
            <person name="Zhong S."/>
            <person name="Hamelin R.C."/>
            <person name="Grigoriev I.V."/>
            <person name="Szabo L.J."/>
            <person name="Martin F."/>
        </authorList>
    </citation>
    <scope>NUCLEOTIDE SEQUENCE [LARGE SCALE GENOMIC DNA]</scope>
    <source>
        <strain evidence="3">98AG31 / pathotype 3-4-7</strain>
    </source>
</reference>